<evidence type="ECO:0000313" key="4">
    <source>
        <dbReference type="EnsemblMetazoa" id="PPA28475.1"/>
    </source>
</evidence>
<evidence type="ECO:0000256" key="1">
    <source>
        <dbReference type="SAM" id="MobiDB-lite"/>
    </source>
</evidence>
<reference evidence="4" key="2">
    <citation type="submission" date="2022-06" db="UniProtKB">
        <authorList>
            <consortium name="EnsemblMetazoa"/>
        </authorList>
    </citation>
    <scope>IDENTIFICATION</scope>
    <source>
        <strain evidence="4">PS312</strain>
    </source>
</reference>
<keyword evidence="2" id="KW-1133">Transmembrane helix</keyword>
<evidence type="ECO:0000256" key="2">
    <source>
        <dbReference type="SAM" id="Phobius"/>
    </source>
</evidence>
<protein>
    <submittedName>
        <fullName evidence="4">Uncharacterized protein</fullName>
    </submittedName>
</protein>
<feature type="chain" id="PRO_5043489851" evidence="3">
    <location>
        <begin position="23"/>
        <end position="806"/>
    </location>
</feature>
<name>A0A2A6CJK8_PRIPA</name>
<feature type="transmembrane region" description="Helical" evidence="2">
    <location>
        <begin position="764"/>
        <end position="785"/>
    </location>
</feature>
<sequence>MIDREFVLTALLLFTSVGDATSKTIDIPTTVQSDERMTQVNLNEEHSLELLQHWLDQALGGLMGALATVKLEEVHEDDKEEHAQCAKNATNVIDHAKCTVQLIDKRKAVVIPSKNATASPPVTTTSETTTTIPVAQSTMESILSSYRNVPMPMPKRNHLKIQPLKPQKKRKLSRKRNKKRHHHADKDVAWVGSFGQRQKRQKRSIGDMDLEAFLAKLPDPKRKRGKTTNTTTTVGPREIRRAPSYTIRDAQRDTPFGRLAVSIKNTVLAAKHKTTSKDWITVIKEIRDETKKLKARKALRKMFTKKIASMQEGYGNKTAVNERRPLAMKDLDELDEMNPREMLDEAHRIENSLTGTEKIMREPLKLMRDAVKLGLMAAGKNISDFADKTLRLISPRLLPVMAEDEAAEDDQVALLSPSLFALHNEGKGIEKATSLVDGLGLAKTKEHMAWLDLVMEASGVTDAVEYLKDEKIKKALSGIMGEDEMRSPTGQPLYFTKVPSTPCSIAPFHFKSLRHARLQTTELTSKDSLQKNVSDIFGEKETKKIDTFEKLQGTYTPEQVDEQKKRGFALLNKDQLDIVYGKDSPYASEERLDTLKNIPKDDMHGHIVNNIRALAEMESFKVRKKDVFFSPVIFIPLIFQSVLVSGPILLSPLVFSPSILTPAVLGPVILSPWVFIPVILSPRALSPLIVNPLIFSPVILSPLVLHPFILAPGVFNPFILSPLALSPFILSPQVFSPAILSPFVLNPFIGTPTVGSPLILSPFALSPIILSPQIMFAAILSPFVLSPLPYSPLIFAEVVLSPSALS</sequence>
<keyword evidence="2" id="KW-0472">Membrane</keyword>
<accession>A0A2A6CJK8</accession>
<organism evidence="4 5">
    <name type="scientific">Pristionchus pacificus</name>
    <name type="common">Parasitic nematode worm</name>
    <dbReference type="NCBI Taxonomy" id="54126"/>
    <lineage>
        <taxon>Eukaryota</taxon>
        <taxon>Metazoa</taxon>
        <taxon>Ecdysozoa</taxon>
        <taxon>Nematoda</taxon>
        <taxon>Chromadorea</taxon>
        <taxon>Rhabditida</taxon>
        <taxon>Rhabditina</taxon>
        <taxon>Diplogasteromorpha</taxon>
        <taxon>Diplogasteroidea</taxon>
        <taxon>Neodiplogasteridae</taxon>
        <taxon>Pristionchus</taxon>
    </lineage>
</organism>
<feature type="region of interest" description="Disordered" evidence="1">
    <location>
        <begin position="153"/>
        <end position="186"/>
    </location>
</feature>
<evidence type="ECO:0000313" key="5">
    <source>
        <dbReference type="Proteomes" id="UP000005239"/>
    </source>
</evidence>
<dbReference type="PANTHER" id="PTHR21523">
    <property type="match status" value="1"/>
</dbReference>
<gene>
    <name evidence="4" type="primary">WBGene00118029</name>
</gene>
<feature type="transmembrane region" description="Helical" evidence="2">
    <location>
        <begin position="723"/>
        <end position="744"/>
    </location>
</feature>
<proteinExistence type="predicted"/>
<feature type="transmembrane region" description="Helical" evidence="2">
    <location>
        <begin position="628"/>
        <end position="650"/>
    </location>
</feature>
<dbReference type="OrthoDB" id="5917548at2759"/>
<dbReference type="AlphaFoldDB" id="A0A2A6CJK8"/>
<accession>A0A8R1YNX5</accession>
<feature type="signal peptide" evidence="3">
    <location>
        <begin position="1"/>
        <end position="22"/>
    </location>
</feature>
<feature type="transmembrane region" description="Helical" evidence="2">
    <location>
        <begin position="692"/>
        <end position="711"/>
    </location>
</feature>
<dbReference type="PANTHER" id="PTHR21523:SF37">
    <property type="entry name" value="MLT-TEN (MLT-10) RELATED"/>
    <property type="match status" value="1"/>
</dbReference>
<feature type="compositionally biased region" description="Basic residues" evidence="1">
    <location>
        <begin position="166"/>
        <end position="183"/>
    </location>
</feature>
<evidence type="ECO:0000256" key="3">
    <source>
        <dbReference type="SAM" id="SignalP"/>
    </source>
</evidence>
<reference evidence="5" key="1">
    <citation type="journal article" date="2008" name="Nat. Genet.">
        <title>The Pristionchus pacificus genome provides a unique perspective on nematode lifestyle and parasitism.</title>
        <authorList>
            <person name="Dieterich C."/>
            <person name="Clifton S.W."/>
            <person name="Schuster L.N."/>
            <person name="Chinwalla A."/>
            <person name="Delehaunty K."/>
            <person name="Dinkelacker I."/>
            <person name="Fulton L."/>
            <person name="Fulton R."/>
            <person name="Godfrey J."/>
            <person name="Minx P."/>
            <person name="Mitreva M."/>
            <person name="Roeseler W."/>
            <person name="Tian H."/>
            <person name="Witte H."/>
            <person name="Yang S.P."/>
            <person name="Wilson R.K."/>
            <person name="Sommer R.J."/>
        </authorList>
    </citation>
    <scope>NUCLEOTIDE SEQUENCE [LARGE SCALE GENOMIC DNA]</scope>
    <source>
        <strain evidence="5">PS312</strain>
    </source>
</reference>
<dbReference type="EnsemblMetazoa" id="PPA28475.1">
    <property type="protein sequence ID" value="PPA28475.1"/>
    <property type="gene ID" value="WBGene00118029"/>
</dbReference>
<keyword evidence="3" id="KW-0732">Signal</keyword>
<keyword evidence="5" id="KW-1185">Reference proteome</keyword>
<feature type="transmembrane region" description="Helical" evidence="2">
    <location>
        <begin position="659"/>
        <end position="680"/>
    </location>
</feature>
<dbReference type="Proteomes" id="UP000005239">
    <property type="component" value="Unassembled WGS sequence"/>
</dbReference>
<dbReference type="Pfam" id="PF04870">
    <property type="entry name" value="Moulting_cycle"/>
    <property type="match status" value="2"/>
</dbReference>
<dbReference type="InterPro" id="IPR006954">
    <property type="entry name" value="Mlt-10-like"/>
</dbReference>
<keyword evidence="2" id="KW-0812">Transmembrane</keyword>